<evidence type="ECO:0000313" key="2">
    <source>
        <dbReference type="Proteomes" id="UP001057474"/>
    </source>
</evidence>
<keyword evidence="1" id="KW-0614">Plasmid</keyword>
<sequence length="105" mass="12341">MLLLNAGFLPYLKEMLSTTTTHPLPTSLIADSIENSIDSQKFFVNQLKEKFKNRFFITCLSEKKNHLLMLAHYADNHKGYFIEFDFLSNSQQLEEWVEVCINFYP</sequence>
<geneLocation type="plasmid" evidence="1 2">
    <name>pLlyPCM2298_1</name>
</geneLocation>
<proteinExistence type="predicted"/>
<keyword evidence="2" id="KW-1185">Reference proteome</keyword>
<organism evidence="1 2">
    <name type="scientific">Legionella lytica</name>
    <dbReference type="NCBI Taxonomy" id="96232"/>
    <lineage>
        <taxon>Bacteria</taxon>
        <taxon>Pseudomonadati</taxon>
        <taxon>Pseudomonadota</taxon>
        <taxon>Gammaproteobacteria</taxon>
        <taxon>Legionellales</taxon>
        <taxon>Legionellaceae</taxon>
        <taxon>Legionella</taxon>
    </lineage>
</organism>
<gene>
    <name evidence="1" type="ORF">J2N86_14250</name>
</gene>
<evidence type="ECO:0000313" key="1">
    <source>
        <dbReference type="EMBL" id="USQ15405.1"/>
    </source>
</evidence>
<accession>A0ABY4YCP4</accession>
<name>A0ABY4YCP4_9GAMM</name>
<dbReference type="Proteomes" id="UP001057474">
    <property type="component" value="Plasmid pLlyPCM2298_1"/>
</dbReference>
<protein>
    <submittedName>
        <fullName evidence="1">Uncharacterized protein</fullName>
    </submittedName>
</protein>
<reference evidence="1" key="1">
    <citation type="submission" date="2021-03" db="EMBL/GenBank/DDBJ databases">
        <title>Legionella lytica PCM 2298.</title>
        <authorList>
            <person name="Koper P."/>
        </authorList>
    </citation>
    <scope>NUCLEOTIDE SEQUENCE</scope>
    <source>
        <strain evidence="1">PCM 2298</strain>
        <plasmid evidence="1">pLlyPCM2298_1</plasmid>
    </source>
</reference>
<dbReference type="RefSeq" id="WP_252582644.1">
    <property type="nucleotide sequence ID" value="NZ_CP071528.1"/>
</dbReference>
<dbReference type="EMBL" id="CP071528">
    <property type="protein sequence ID" value="USQ15405.1"/>
    <property type="molecule type" value="Genomic_DNA"/>
</dbReference>